<dbReference type="GeneID" id="92378532"/>
<feature type="compositionally biased region" description="Acidic residues" evidence="1">
    <location>
        <begin position="551"/>
        <end position="564"/>
    </location>
</feature>
<dbReference type="Pfam" id="PF08161">
    <property type="entry name" value="RRP12_HEAT"/>
    <property type="match status" value="1"/>
</dbReference>
<dbReference type="SUPFAM" id="SSF48371">
    <property type="entry name" value="ARM repeat"/>
    <property type="match status" value="1"/>
</dbReference>
<feature type="region of interest" description="Disordered" evidence="1">
    <location>
        <begin position="1"/>
        <end position="32"/>
    </location>
</feature>
<sequence>MKPPSAAAQRGKGAFASKSTRTPLKQLRRGTNLSRQKLLRLQREALMVKRQKTEVQKSAQKREVTKRVLAAQNKKIHKTFDQGILQSVQGGLVESIESLGEPVTPLSLFMAASTALSLSPEKHHVPYILAILSACAPRLSQGMLLHQLEPSIATVERVIAENIASNYLAVAKAMKFSQQLVLSVESPSMKVLNVFSRLEPSKMQVDIMKMYLVAFRKLLERSAAHSPTDESIGGTRNNVSEGGVYILSDNQNFFVQGVRHFAALCVSNFTDAPLSVVSSTTAEFTVLIRRTISPYIVESAEGREMIDEIVSNRLLELLKPHCQVYWSYALEILEALFNRINYLKRTAAGDAMLLTRRFPSFHFLLRVLNKMRRMDDGKLNGAIERAMVALGRGMTVREFVDIIPFDPRQVYEAELRGTAIGGAYPSPDDDPWINSYVMGVLRRTASHDSLPFFVEYFFPLIQFTSGVALEYGRQQQVELAAKWTALLQQYWRLAIGFCQYPRIVDKDSFRDVAKQLVGLLPHPLFADAGATALHMLCSGYYDLASTEPVDDDDDINDGVGEAEEQEKGWLADEQQEEDSSNRVRAKVGLGHKNSLDEDDLFLSLNDPTWNRHVYHGISQTTAKDVCGNVFSRFSANIMPKLCNTFETHNSTSILRAIHSFSRVCSREVMQVILKGILDVGANIAHKQQLLQEKAEERGDKVVKKAGYAPLTGKRRMILDIACAVVEQLEKEHLVKLFDDIIEPVLMDPAPESRLLQKKAYKLLYSMFEFRSKDIFPLFTRISGILSVGRQNVTISGIKMRLRCIVWALDACKMFYPDHVTTMIRAIVGETITLSRERSSEVRTLSMDLLEKMHRYLIGAGNPVNTLLHLVLAGFSGKTTWMISSTLVAMAKIVSVAHEELPEKDLDAAVALGIRMMESTALDVRSAAAMFVRMLLKMMKRSRRVGAAVEKSISKLMLAIALTTSQPRVSSNTRLQMRVILEKCIKRFGYERLEPTFPIGSKNFLRYTQKMMKREQKKEERELRKRTEERKNEFDRLFLGAGMKAGTEDDAERDLLQAGGLTSFVSAYASPSFNAGSAGRGYNGDEDDDELDNMHIEFQEGKLHIMTAEEKRKQDDRRRREEMAKKLLRSRNGLVHADALNEGAVAQRGKRTRNDVEDFENDELLLRYGDKINNEGAAAAARRVVGPGVNQVERLREQKQEKRELKRARVEADIIRGDEFKGTGEGDVRRGGLAPYAYVPLNRQYMNRRHQREAIQRLEVVAQRSNLKGNKAKLSKLAKQRRAEKKQKVNLSQ</sequence>
<dbReference type="InterPro" id="IPR016024">
    <property type="entry name" value="ARM-type_fold"/>
</dbReference>
<feature type="domain" description="RRP12 HEAT" evidence="2">
    <location>
        <begin position="276"/>
        <end position="520"/>
    </location>
</feature>
<evidence type="ECO:0000256" key="1">
    <source>
        <dbReference type="SAM" id="MobiDB-lite"/>
    </source>
</evidence>
<reference evidence="3" key="1">
    <citation type="submission" date="2016-09" db="EMBL/GenBank/DDBJ databases">
        <authorList>
            <person name="Hebert L."/>
            <person name="Moumen B."/>
        </authorList>
    </citation>
    <scope>NUCLEOTIDE SEQUENCE [LARGE SCALE GENOMIC DNA]</scope>
    <source>
        <strain evidence="3">OVI</strain>
    </source>
</reference>
<feature type="compositionally biased region" description="Basic residues" evidence="1">
    <location>
        <begin position="1269"/>
        <end position="1284"/>
    </location>
</feature>
<proteinExistence type="predicted"/>
<evidence type="ECO:0000313" key="3">
    <source>
        <dbReference type="EMBL" id="SCU73008.1"/>
    </source>
</evidence>
<dbReference type="VEuPathDB" id="TriTrypDB:TEOVI_000459200"/>
<comment type="caution">
    <text evidence="3">The sequence shown here is derived from an EMBL/GenBank/DDBJ whole genome shotgun (WGS) entry which is preliminary data.</text>
</comment>
<dbReference type="RefSeq" id="XP_067083448.1">
    <property type="nucleotide sequence ID" value="XM_067227347.1"/>
</dbReference>
<dbReference type="PANTHER" id="PTHR48287:SF1">
    <property type="entry name" value="ARM REPEAT SUPERFAMILY PROTEIN"/>
    <property type="match status" value="1"/>
</dbReference>
<feature type="region of interest" description="Disordered" evidence="1">
    <location>
        <begin position="1269"/>
        <end position="1292"/>
    </location>
</feature>
<dbReference type="Proteomes" id="UP000195570">
    <property type="component" value="Unassembled WGS sequence"/>
</dbReference>
<protein>
    <submittedName>
        <fullName evidence="3">NUC173 domain containing protein, putative</fullName>
    </submittedName>
</protein>
<evidence type="ECO:0000313" key="4">
    <source>
        <dbReference type="Proteomes" id="UP000195570"/>
    </source>
</evidence>
<accession>A0A1G4IKY0</accession>
<dbReference type="InterPro" id="IPR012978">
    <property type="entry name" value="HEAT_RRP12"/>
</dbReference>
<name>A0A1G4IKY0_TRYEQ</name>
<organism evidence="3 4">
    <name type="scientific">Trypanosoma equiperdum</name>
    <dbReference type="NCBI Taxonomy" id="5694"/>
    <lineage>
        <taxon>Eukaryota</taxon>
        <taxon>Discoba</taxon>
        <taxon>Euglenozoa</taxon>
        <taxon>Kinetoplastea</taxon>
        <taxon>Metakinetoplastina</taxon>
        <taxon>Trypanosomatida</taxon>
        <taxon>Trypanosomatidae</taxon>
        <taxon>Trypanosoma</taxon>
    </lineage>
</organism>
<dbReference type="PANTHER" id="PTHR48287">
    <property type="entry name" value="ARM REPEAT SUPERFAMILY PROTEIN"/>
    <property type="match status" value="1"/>
</dbReference>
<gene>
    <name evidence="3" type="ORF">TEOVI_000459200</name>
</gene>
<dbReference type="GO" id="GO:0005634">
    <property type="term" value="C:nucleus"/>
    <property type="evidence" value="ECO:0007669"/>
    <property type="project" value="UniProtKB-SubCell"/>
</dbReference>
<keyword evidence="4" id="KW-1185">Reference proteome</keyword>
<feature type="compositionally biased region" description="Polar residues" evidence="1">
    <location>
        <begin position="17"/>
        <end position="32"/>
    </location>
</feature>
<feature type="region of interest" description="Disordered" evidence="1">
    <location>
        <begin position="551"/>
        <end position="582"/>
    </location>
</feature>
<evidence type="ECO:0000259" key="2">
    <source>
        <dbReference type="Pfam" id="PF08161"/>
    </source>
</evidence>
<dbReference type="InterPro" id="IPR052087">
    <property type="entry name" value="RRP12"/>
</dbReference>
<dbReference type="EMBL" id="CZPT02001954">
    <property type="protein sequence ID" value="SCU73008.1"/>
    <property type="molecule type" value="Genomic_DNA"/>
</dbReference>